<protein>
    <submittedName>
        <fullName evidence="2">Programmed cell death protein 2</fullName>
    </submittedName>
</protein>
<gene>
    <name evidence="2" type="ORF">BdWA1_003082</name>
</gene>
<organism evidence="2 3">
    <name type="scientific">Babesia duncani</name>
    <dbReference type="NCBI Taxonomy" id="323732"/>
    <lineage>
        <taxon>Eukaryota</taxon>
        <taxon>Sar</taxon>
        <taxon>Alveolata</taxon>
        <taxon>Apicomplexa</taxon>
        <taxon>Aconoidasida</taxon>
        <taxon>Piroplasmida</taxon>
        <taxon>Babesiidae</taxon>
        <taxon>Babesia</taxon>
    </lineage>
</organism>
<proteinExistence type="predicted"/>
<keyword evidence="3" id="KW-1185">Reference proteome</keyword>
<evidence type="ECO:0000313" key="2">
    <source>
        <dbReference type="EMBL" id="KAK2195406.1"/>
    </source>
</evidence>
<dbReference type="EMBL" id="JALLKP010000004">
    <property type="protein sequence ID" value="KAK2195406.1"/>
    <property type="molecule type" value="Genomic_DNA"/>
</dbReference>
<dbReference type="GeneID" id="94337379"/>
<reference evidence="2" key="1">
    <citation type="journal article" date="2023" name="Nat. Microbiol.">
        <title>Babesia duncani multi-omics identifies virulence factors and drug targets.</title>
        <authorList>
            <person name="Singh P."/>
            <person name="Lonardi S."/>
            <person name="Liang Q."/>
            <person name="Vydyam P."/>
            <person name="Khabirova E."/>
            <person name="Fang T."/>
            <person name="Gihaz S."/>
            <person name="Thekkiniath J."/>
            <person name="Munshi M."/>
            <person name="Abel S."/>
            <person name="Ciampossin L."/>
            <person name="Batugedara G."/>
            <person name="Gupta M."/>
            <person name="Lu X.M."/>
            <person name="Lenz T."/>
            <person name="Chakravarty S."/>
            <person name="Cornillot E."/>
            <person name="Hu Y."/>
            <person name="Ma W."/>
            <person name="Gonzalez L.M."/>
            <person name="Sanchez S."/>
            <person name="Estrada K."/>
            <person name="Sanchez-Flores A."/>
            <person name="Montero E."/>
            <person name="Harb O.S."/>
            <person name="Le Roch K.G."/>
            <person name="Mamoun C.B."/>
        </authorList>
    </citation>
    <scope>NUCLEOTIDE SEQUENCE</scope>
    <source>
        <strain evidence="2">WA1</strain>
    </source>
</reference>
<dbReference type="Pfam" id="PF04194">
    <property type="entry name" value="PDCD2_C"/>
    <property type="match status" value="1"/>
</dbReference>
<dbReference type="RefSeq" id="XP_067802249.1">
    <property type="nucleotide sequence ID" value="XM_067948098.1"/>
</dbReference>
<dbReference type="PANTHER" id="PTHR46421:SF1">
    <property type="entry name" value="PROGRAMMED CELL DEATH PROTEIN 2-LIKE"/>
    <property type="match status" value="1"/>
</dbReference>
<evidence type="ECO:0000313" key="3">
    <source>
        <dbReference type="Proteomes" id="UP001214638"/>
    </source>
</evidence>
<dbReference type="InterPro" id="IPR052815">
    <property type="entry name" value="PDCD2-like_regulator"/>
</dbReference>
<feature type="domain" description="Programmed cell death protein 2 C-terminal" evidence="1">
    <location>
        <begin position="101"/>
        <end position="176"/>
    </location>
</feature>
<dbReference type="GO" id="GO:0005737">
    <property type="term" value="C:cytoplasm"/>
    <property type="evidence" value="ECO:0007669"/>
    <property type="project" value="InterPro"/>
</dbReference>
<dbReference type="AlphaFoldDB" id="A0AAD9PIC4"/>
<accession>A0AAD9PIC4</accession>
<evidence type="ECO:0000259" key="1">
    <source>
        <dbReference type="Pfam" id="PF04194"/>
    </source>
</evidence>
<dbReference type="KEGG" id="bdw:94337379"/>
<name>A0AAD9PIC4_9APIC</name>
<dbReference type="PANTHER" id="PTHR46421">
    <property type="entry name" value="PROGRAMMED CELL DEATH PROTEIN 2-LIKE"/>
    <property type="match status" value="1"/>
</dbReference>
<sequence>MNTVSDWLGGLDLSPQTSSVMESGDYYILMHKAGTRKQRGNILDNHINDLLKRYKTRNRDEIDPEDLKDLNVILSNIDNEGSDSNSDFDEDEPPQDPQLLKLQQYLLDNFNAIIRYHHGNVPLLGTGLHEDTCTNCKAKLEFEFELLPQILNYMVGDDASIGLHVHIVTVSCFTCKCIY</sequence>
<dbReference type="InterPro" id="IPR007320">
    <property type="entry name" value="PDCD2_C"/>
</dbReference>
<dbReference type="Proteomes" id="UP001214638">
    <property type="component" value="Unassembled WGS sequence"/>
</dbReference>
<comment type="caution">
    <text evidence="2">The sequence shown here is derived from an EMBL/GenBank/DDBJ whole genome shotgun (WGS) entry which is preliminary data.</text>
</comment>